<feature type="region of interest" description="Disordered" evidence="1">
    <location>
        <begin position="106"/>
        <end position="136"/>
    </location>
</feature>
<keyword evidence="2" id="KW-0472">Membrane</keyword>
<proteinExistence type="predicted"/>
<evidence type="ECO:0000313" key="3">
    <source>
        <dbReference type="EMBL" id="KGN64500.1"/>
    </source>
</evidence>
<feature type="transmembrane region" description="Helical" evidence="2">
    <location>
        <begin position="77"/>
        <end position="102"/>
    </location>
</feature>
<sequence>MSRWDKEFDDKAQHNMSNRNIDVMNEPLISVSKKSNENQNLKVEGSSSKGKATDDLIVKMEETVEKMKSVWCRKDNLVSSPLLACFVAAQTLLVVCTIQLFYTSTGDHQRSEVSVKDSSTTNEAADRSVEENKIKK</sequence>
<dbReference type="Proteomes" id="UP000029981">
    <property type="component" value="Chromosome 1"/>
</dbReference>
<accession>A0A0A0LRJ2</accession>
<evidence type="ECO:0000256" key="2">
    <source>
        <dbReference type="SAM" id="Phobius"/>
    </source>
</evidence>
<protein>
    <submittedName>
        <fullName evidence="3">Uncharacterized protein</fullName>
    </submittedName>
</protein>
<feature type="compositionally biased region" description="Basic and acidic residues" evidence="1">
    <location>
        <begin position="124"/>
        <end position="136"/>
    </location>
</feature>
<gene>
    <name evidence="3" type="ORF">Csa_1G060770</name>
</gene>
<dbReference type="AlphaFoldDB" id="A0A0A0LRJ2"/>
<name>A0A0A0LRJ2_CUCSA</name>
<dbReference type="Gramene" id="KGN64500">
    <property type="protein sequence ID" value="KGN64500"/>
    <property type="gene ID" value="Csa_1G060770"/>
</dbReference>
<organism evidence="3 4">
    <name type="scientific">Cucumis sativus</name>
    <name type="common">Cucumber</name>
    <dbReference type="NCBI Taxonomy" id="3659"/>
    <lineage>
        <taxon>Eukaryota</taxon>
        <taxon>Viridiplantae</taxon>
        <taxon>Streptophyta</taxon>
        <taxon>Embryophyta</taxon>
        <taxon>Tracheophyta</taxon>
        <taxon>Spermatophyta</taxon>
        <taxon>Magnoliopsida</taxon>
        <taxon>eudicotyledons</taxon>
        <taxon>Gunneridae</taxon>
        <taxon>Pentapetalae</taxon>
        <taxon>rosids</taxon>
        <taxon>fabids</taxon>
        <taxon>Cucurbitales</taxon>
        <taxon>Cucurbitaceae</taxon>
        <taxon>Benincaseae</taxon>
        <taxon>Cucumis</taxon>
    </lineage>
</organism>
<reference evidence="3 4" key="4">
    <citation type="journal article" date="2011" name="BMC Genomics">
        <title>RNA-Seq improves annotation of protein-coding genes in the cucumber genome.</title>
        <authorList>
            <person name="Li Z."/>
            <person name="Zhang Z."/>
            <person name="Yan P."/>
            <person name="Huang S."/>
            <person name="Fei Z."/>
            <person name="Lin K."/>
        </authorList>
    </citation>
    <scope>NUCLEOTIDE SEQUENCE [LARGE SCALE GENOMIC DNA]</scope>
    <source>
        <strain evidence="4">cv. 9930</strain>
    </source>
</reference>
<reference evidence="3 4" key="2">
    <citation type="journal article" date="2009" name="PLoS ONE">
        <title>An integrated genetic and cytogenetic map of the cucumber genome.</title>
        <authorList>
            <person name="Ren Y."/>
            <person name="Zhang Z."/>
            <person name="Liu J."/>
            <person name="Staub J.E."/>
            <person name="Han Y."/>
            <person name="Cheng Z."/>
            <person name="Li X."/>
            <person name="Lu J."/>
            <person name="Miao H."/>
            <person name="Kang H."/>
            <person name="Xie B."/>
            <person name="Gu X."/>
            <person name="Wang X."/>
            <person name="Du Y."/>
            <person name="Jin W."/>
            <person name="Huang S."/>
        </authorList>
    </citation>
    <scope>NUCLEOTIDE SEQUENCE [LARGE SCALE GENOMIC DNA]</scope>
    <source>
        <strain evidence="4">cv. 9930</strain>
    </source>
</reference>
<reference evidence="3 4" key="3">
    <citation type="journal article" date="2010" name="BMC Genomics">
        <title>Transcriptome sequencing and comparative analysis of cucumber flowers with different sex types.</title>
        <authorList>
            <person name="Guo S."/>
            <person name="Zheng Y."/>
            <person name="Joung J.G."/>
            <person name="Liu S."/>
            <person name="Zhang Z."/>
            <person name="Crasta O.R."/>
            <person name="Sobral B.W."/>
            <person name="Xu Y."/>
            <person name="Huang S."/>
            <person name="Fei Z."/>
        </authorList>
    </citation>
    <scope>NUCLEOTIDE SEQUENCE [LARGE SCALE GENOMIC DNA]</scope>
    <source>
        <strain evidence="4">cv. 9930</strain>
    </source>
</reference>
<reference evidence="3 4" key="1">
    <citation type="journal article" date="2009" name="Nat. Genet.">
        <title>The genome of the cucumber, Cucumis sativus L.</title>
        <authorList>
            <person name="Huang S."/>
            <person name="Li R."/>
            <person name="Zhang Z."/>
            <person name="Li L."/>
            <person name="Gu X."/>
            <person name="Fan W."/>
            <person name="Lucas W.J."/>
            <person name="Wang X."/>
            <person name="Xie B."/>
            <person name="Ni P."/>
            <person name="Ren Y."/>
            <person name="Zhu H."/>
            <person name="Li J."/>
            <person name="Lin K."/>
            <person name="Jin W."/>
            <person name="Fei Z."/>
            <person name="Li G."/>
            <person name="Staub J."/>
            <person name="Kilian A."/>
            <person name="van der Vossen E.A."/>
            <person name="Wu Y."/>
            <person name="Guo J."/>
            <person name="He J."/>
            <person name="Jia Z."/>
            <person name="Ren Y."/>
            <person name="Tian G."/>
            <person name="Lu Y."/>
            <person name="Ruan J."/>
            <person name="Qian W."/>
            <person name="Wang M."/>
            <person name="Huang Q."/>
            <person name="Li B."/>
            <person name="Xuan Z."/>
            <person name="Cao J."/>
            <person name="Asan"/>
            <person name="Wu Z."/>
            <person name="Zhang J."/>
            <person name="Cai Q."/>
            <person name="Bai Y."/>
            <person name="Zhao B."/>
            <person name="Han Y."/>
            <person name="Li Y."/>
            <person name="Li X."/>
            <person name="Wang S."/>
            <person name="Shi Q."/>
            <person name="Liu S."/>
            <person name="Cho W.K."/>
            <person name="Kim J.Y."/>
            <person name="Xu Y."/>
            <person name="Heller-Uszynska K."/>
            <person name="Miao H."/>
            <person name="Cheng Z."/>
            <person name="Zhang S."/>
            <person name="Wu J."/>
            <person name="Yang Y."/>
            <person name="Kang H."/>
            <person name="Li M."/>
            <person name="Liang H."/>
            <person name="Ren X."/>
            <person name="Shi Z."/>
            <person name="Wen M."/>
            <person name="Jian M."/>
            <person name="Yang H."/>
            <person name="Zhang G."/>
            <person name="Yang Z."/>
            <person name="Chen R."/>
            <person name="Liu S."/>
            <person name="Li J."/>
            <person name="Ma L."/>
            <person name="Liu H."/>
            <person name="Zhou Y."/>
            <person name="Zhao J."/>
            <person name="Fang X."/>
            <person name="Li G."/>
            <person name="Fang L."/>
            <person name="Li Y."/>
            <person name="Liu D."/>
            <person name="Zheng H."/>
            <person name="Zhang Y."/>
            <person name="Qin N."/>
            <person name="Li Z."/>
            <person name="Yang G."/>
            <person name="Yang S."/>
            <person name="Bolund L."/>
            <person name="Kristiansen K."/>
            <person name="Zheng H."/>
            <person name="Li S."/>
            <person name="Zhang X."/>
            <person name="Yang H."/>
            <person name="Wang J."/>
            <person name="Sun R."/>
            <person name="Zhang B."/>
            <person name="Jiang S."/>
            <person name="Wang J."/>
            <person name="Du Y."/>
            <person name="Li S."/>
        </authorList>
    </citation>
    <scope>NUCLEOTIDE SEQUENCE [LARGE SCALE GENOMIC DNA]</scope>
    <source>
        <strain evidence="4">cv. 9930</strain>
    </source>
</reference>
<keyword evidence="4" id="KW-1185">Reference proteome</keyword>
<evidence type="ECO:0000313" key="4">
    <source>
        <dbReference type="Proteomes" id="UP000029981"/>
    </source>
</evidence>
<keyword evidence="2" id="KW-1133">Transmembrane helix</keyword>
<evidence type="ECO:0000256" key="1">
    <source>
        <dbReference type="SAM" id="MobiDB-lite"/>
    </source>
</evidence>
<keyword evidence="2" id="KW-0812">Transmembrane</keyword>
<dbReference type="EMBL" id="CM002922">
    <property type="protein sequence ID" value="KGN64500.1"/>
    <property type="molecule type" value="Genomic_DNA"/>
</dbReference>